<feature type="domain" description="4Fe4S-binding SPASM" evidence="1">
    <location>
        <begin position="56"/>
        <end position="109"/>
    </location>
</feature>
<dbReference type="Pfam" id="PF13186">
    <property type="entry name" value="SPASM"/>
    <property type="match status" value="1"/>
</dbReference>
<proteinExistence type="predicted"/>
<accession>A0A235BN20</accession>
<reference evidence="2 3" key="1">
    <citation type="submission" date="2017-07" db="EMBL/GenBank/DDBJ databases">
        <title>Recovery of genomes from metagenomes via a dereplication, aggregation, and scoring strategy.</title>
        <authorList>
            <person name="Sieber C.M."/>
            <person name="Probst A.J."/>
            <person name="Sharrar A."/>
            <person name="Thomas B.C."/>
            <person name="Hess M."/>
            <person name="Tringe S.G."/>
            <person name="Banfield J.F."/>
        </authorList>
    </citation>
    <scope>NUCLEOTIDE SEQUENCE [LARGE SCALE GENOMIC DNA]</scope>
    <source>
        <strain evidence="2">JGI_Cruoil_03_44_89</strain>
    </source>
</reference>
<organism evidence="2 3">
    <name type="scientific">candidate division WOR-3 bacterium JGI_Cruoil_03_44_89</name>
    <dbReference type="NCBI Taxonomy" id="1973748"/>
    <lineage>
        <taxon>Bacteria</taxon>
        <taxon>Bacteria division WOR-3</taxon>
    </lineage>
</organism>
<dbReference type="Proteomes" id="UP000215215">
    <property type="component" value="Unassembled WGS sequence"/>
</dbReference>
<comment type="caution">
    <text evidence="2">The sequence shown here is derived from an EMBL/GenBank/DDBJ whole genome shotgun (WGS) entry which is preliminary data.</text>
</comment>
<dbReference type="InterPro" id="IPR023885">
    <property type="entry name" value="4Fe4S-binding_SPASM_dom"/>
</dbReference>
<evidence type="ECO:0000313" key="3">
    <source>
        <dbReference type="Proteomes" id="UP000215215"/>
    </source>
</evidence>
<dbReference type="SUPFAM" id="SSF102114">
    <property type="entry name" value="Radical SAM enzymes"/>
    <property type="match status" value="1"/>
</dbReference>
<evidence type="ECO:0000313" key="2">
    <source>
        <dbReference type="EMBL" id="OYD13870.1"/>
    </source>
</evidence>
<dbReference type="InterPro" id="IPR058240">
    <property type="entry name" value="rSAM_sf"/>
</dbReference>
<name>A0A235BN20_UNCW3</name>
<dbReference type="PANTHER" id="PTHR43524:SF1">
    <property type="entry name" value="RADICAL SAM SUPERFAMILY PROTEIN"/>
    <property type="match status" value="1"/>
</dbReference>
<gene>
    <name evidence="2" type="ORF">CH333_09665</name>
</gene>
<dbReference type="PANTHER" id="PTHR43524">
    <property type="entry name" value="RADICAL SAM SUPERFAMILY PROTEIN"/>
    <property type="match status" value="1"/>
</dbReference>
<dbReference type="EMBL" id="NOZQ01000212">
    <property type="protein sequence ID" value="OYD13870.1"/>
    <property type="molecule type" value="Genomic_DNA"/>
</dbReference>
<evidence type="ECO:0000259" key="1">
    <source>
        <dbReference type="Pfam" id="PF13186"/>
    </source>
</evidence>
<protein>
    <recommendedName>
        <fullName evidence="1">4Fe4S-binding SPASM domain-containing protein</fullName>
    </recommendedName>
</protein>
<sequence length="186" mass="21850">MPIGRSYTIELIPTPEQRLFMWEKNRKIVRERKIFIADFWNDGTVSDGCISAGRTGGYFYINWNGDCAPCVFAPYAVHNINEVYKNGGNLNTVLNSEFFKAIRKWQDEYAYKQPKEKKGNLIRTCAIRDHYGMYHEVLKCHKPHPIDKDARDALNDEEYRKKLTAYGERIEELTKGIWEKEYLQGK</sequence>
<dbReference type="AlphaFoldDB" id="A0A235BN20"/>